<dbReference type="EMBL" id="CP003156">
    <property type="protein sequence ID" value="AEV34233.1"/>
    <property type="molecule type" value="Genomic_DNA"/>
</dbReference>
<gene>
    <name evidence="4" type="ordered locus">Oweho_3282</name>
</gene>
<dbReference type="RefSeq" id="WP_014203580.1">
    <property type="nucleotide sequence ID" value="NC_016599.1"/>
</dbReference>
<evidence type="ECO:0000256" key="1">
    <source>
        <dbReference type="ARBA" id="ARBA00004948"/>
    </source>
</evidence>
<reference evidence="4 5" key="1">
    <citation type="journal article" date="2012" name="Stand. Genomic Sci.">
        <title>Genome sequence of the orange-pigmented seawater bacterium Owenweeksia hongkongensis type strain (UST20020801(T)).</title>
        <authorList>
            <person name="Riedel T."/>
            <person name="Held B."/>
            <person name="Nolan M."/>
            <person name="Lucas S."/>
            <person name="Lapidus A."/>
            <person name="Tice H."/>
            <person name="Del Rio T.G."/>
            <person name="Cheng J.F."/>
            <person name="Han C."/>
            <person name="Tapia R."/>
            <person name="Goodwin L.A."/>
            <person name="Pitluck S."/>
            <person name="Liolios K."/>
            <person name="Mavromatis K."/>
            <person name="Pagani I."/>
            <person name="Ivanova N."/>
            <person name="Mikhailova N."/>
            <person name="Pati A."/>
            <person name="Chen A."/>
            <person name="Palaniappan K."/>
            <person name="Rohde M."/>
            <person name="Tindall B.J."/>
            <person name="Detter J.C."/>
            <person name="Goker M."/>
            <person name="Woyke T."/>
            <person name="Bristow J."/>
            <person name="Eisen J.A."/>
            <person name="Markowitz V."/>
            <person name="Hugenholtz P."/>
            <person name="Klenk H.P."/>
            <person name="Kyrpides N.C."/>
        </authorList>
    </citation>
    <scope>NUCLEOTIDE SEQUENCE</scope>
    <source>
        <strain evidence="5">DSM 17368 / JCM 12287 / NRRL B-23963</strain>
    </source>
</reference>
<keyword evidence="2" id="KW-0784">Thiamine biosynthesis</keyword>
<accession>G8R4D3</accession>
<dbReference type="KEGG" id="oho:Oweho_3282"/>
<dbReference type="PANTHER" id="PTHR20857:SF23">
    <property type="entry name" value="THIAMINE BIOSYNTHETIC BIFUNCTIONAL ENZYME"/>
    <property type="match status" value="1"/>
</dbReference>
<dbReference type="SUPFAM" id="SSF51391">
    <property type="entry name" value="Thiamin phosphate synthase"/>
    <property type="match status" value="1"/>
</dbReference>
<comment type="pathway">
    <text evidence="1">Cofactor biosynthesis; thiamine diphosphate biosynthesis.</text>
</comment>
<protein>
    <submittedName>
        <fullName evidence="4">Thiamine monophosphate synthase</fullName>
    </submittedName>
</protein>
<evidence type="ECO:0000259" key="3">
    <source>
        <dbReference type="Pfam" id="PF02581"/>
    </source>
</evidence>
<dbReference type="GO" id="GO:0009228">
    <property type="term" value="P:thiamine biosynthetic process"/>
    <property type="evidence" value="ECO:0007669"/>
    <property type="project" value="UniProtKB-KW"/>
</dbReference>
<dbReference type="PANTHER" id="PTHR20857">
    <property type="entry name" value="THIAMINE-PHOSPHATE PYROPHOSPHORYLASE"/>
    <property type="match status" value="1"/>
</dbReference>
<dbReference type="GO" id="GO:0005737">
    <property type="term" value="C:cytoplasm"/>
    <property type="evidence" value="ECO:0007669"/>
    <property type="project" value="TreeGrafter"/>
</dbReference>
<dbReference type="OrthoDB" id="9810880at2"/>
<dbReference type="CDD" id="cd00564">
    <property type="entry name" value="TMP_TenI"/>
    <property type="match status" value="1"/>
</dbReference>
<dbReference type="AlphaFoldDB" id="G8R4D3"/>
<dbReference type="GO" id="GO:0004789">
    <property type="term" value="F:thiamine-phosphate diphosphorylase activity"/>
    <property type="evidence" value="ECO:0007669"/>
    <property type="project" value="TreeGrafter"/>
</dbReference>
<sequence length="212" mass="23728">MRKLEGIYLVIDPSMEEGKLLHKLESAIDGGIDILQIWNHWAKEAKHEDKLYLIDKITATAAAKNVPVLINEEWQLLKETNLDGVHFDIIPENWTEVRNTIPKEKIIGFTAGNDLERIRWANENEIDYLSFCAMFPSSSAISCEIVKPSTVLLARQITTLPLFLSGGINPENLQSLGLLDFQGVAIISGIMSADNPAKKVKEYKTALAEIKK</sequence>
<dbReference type="eggNOG" id="COG0352">
    <property type="taxonomic scope" value="Bacteria"/>
</dbReference>
<dbReference type="InterPro" id="IPR013785">
    <property type="entry name" value="Aldolase_TIM"/>
</dbReference>
<dbReference type="InterPro" id="IPR022998">
    <property type="entry name" value="ThiamineP_synth_TenI"/>
</dbReference>
<dbReference type="Gene3D" id="3.20.20.70">
    <property type="entry name" value="Aldolase class I"/>
    <property type="match status" value="1"/>
</dbReference>
<keyword evidence="5" id="KW-1185">Reference proteome</keyword>
<dbReference type="Pfam" id="PF02581">
    <property type="entry name" value="TMP-TENI"/>
    <property type="match status" value="1"/>
</dbReference>
<dbReference type="STRING" id="926562.Oweho_3282"/>
<proteinExistence type="predicted"/>
<organism evidence="4 5">
    <name type="scientific">Owenweeksia hongkongensis (strain DSM 17368 / CIP 108786 / JCM 12287 / NRRL B-23963 / UST20020801)</name>
    <dbReference type="NCBI Taxonomy" id="926562"/>
    <lineage>
        <taxon>Bacteria</taxon>
        <taxon>Pseudomonadati</taxon>
        <taxon>Bacteroidota</taxon>
        <taxon>Flavobacteriia</taxon>
        <taxon>Flavobacteriales</taxon>
        <taxon>Owenweeksiaceae</taxon>
        <taxon>Owenweeksia</taxon>
    </lineage>
</organism>
<name>G8R4D3_OWEHD</name>
<dbReference type="InterPro" id="IPR036206">
    <property type="entry name" value="ThiamineP_synth_sf"/>
</dbReference>
<evidence type="ECO:0000313" key="4">
    <source>
        <dbReference type="EMBL" id="AEV34233.1"/>
    </source>
</evidence>
<feature type="domain" description="Thiamine phosphate synthase/TenI" evidence="3">
    <location>
        <begin position="7"/>
        <end position="190"/>
    </location>
</feature>
<dbReference type="HOGENOM" id="CLU_018272_3_1_10"/>
<dbReference type="Proteomes" id="UP000005631">
    <property type="component" value="Chromosome"/>
</dbReference>
<evidence type="ECO:0000313" key="5">
    <source>
        <dbReference type="Proteomes" id="UP000005631"/>
    </source>
</evidence>
<evidence type="ECO:0000256" key="2">
    <source>
        <dbReference type="ARBA" id="ARBA00022977"/>
    </source>
</evidence>